<dbReference type="GO" id="GO:0005737">
    <property type="term" value="C:cytoplasm"/>
    <property type="evidence" value="ECO:0007669"/>
    <property type="project" value="UniProtKB-SubCell"/>
</dbReference>
<dbReference type="EC" id="6.3.2.13" evidence="11"/>
<keyword evidence="10 11" id="KW-0961">Cell wall biogenesis/degradation</keyword>
<dbReference type="NCBIfam" id="NF001126">
    <property type="entry name" value="PRK00139.1-4"/>
    <property type="match status" value="1"/>
</dbReference>
<name>A0A523RXT0_UNCAE</name>
<feature type="binding site" evidence="11">
    <location>
        <position position="34"/>
    </location>
    <ligand>
        <name>UDP-N-acetyl-alpha-D-muramoyl-L-alanyl-D-glutamate</name>
        <dbReference type="ChEBI" id="CHEBI:83900"/>
    </ligand>
</feature>
<keyword evidence="5 11" id="KW-0547">Nucleotide-binding</keyword>
<comment type="subcellular location">
    <subcellularLocation>
        <location evidence="11 12">Cytoplasm</location>
    </subcellularLocation>
</comment>
<evidence type="ECO:0000256" key="1">
    <source>
        <dbReference type="ARBA" id="ARBA00005898"/>
    </source>
</evidence>
<dbReference type="NCBIfam" id="TIGR01085">
    <property type="entry name" value="murE"/>
    <property type="match status" value="1"/>
</dbReference>
<dbReference type="AlphaFoldDB" id="A0A523RXT0"/>
<dbReference type="SUPFAM" id="SSF53623">
    <property type="entry name" value="MurD-like peptide ligases, catalytic domain"/>
    <property type="match status" value="1"/>
</dbReference>
<evidence type="ECO:0000256" key="11">
    <source>
        <dbReference type="HAMAP-Rule" id="MF_00208"/>
    </source>
</evidence>
<evidence type="ECO:0000259" key="15">
    <source>
        <dbReference type="Pfam" id="PF08245"/>
    </source>
</evidence>
<evidence type="ECO:0000256" key="2">
    <source>
        <dbReference type="ARBA" id="ARBA00022490"/>
    </source>
</evidence>
<gene>
    <name evidence="11" type="primary">murE</name>
    <name evidence="16" type="ORF">E3J84_03805</name>
</gene>
<dbReference type="GO" id="GO:0008360">
    <property type="term" value="P:regulation of cell shape"/>
    <property type="evidence" value="ECO:0007669"/>
    <property type="project" value="UniProtKB-KW"/>
</dbReference>
<feature type="binding site" evidence="11">
    <location>
        <position position="390"/>
    </location>
    <ligand>
        <name>meso-2,6-diaminopimelate</name>
        <dbReference type="ChEBI" id="CHEBI:57791"/>
    </ligand>
</feature>
<dbReference type="InterPro" id="IPR013221">
    <property type="entry name" value="Mur_ligase_cen"/>
</dbReference>
<feature type="binding site" evidence="11">
    <location>
        <position position="193"/>
    </location>
    <ligand>
        <name>UDP-N-acetyl-alpha-D-muramoyl-L-alanyl-D-glutamate</name>
        <dbReference type="ChEBI" id="CHEBI:83900"/>
    </ligand>
</feature>
<evidence type="ECO:0000256" key="7">
    <source>
        <dbReference type="ARBA" id="ARBA00022960"/>
    </source>
</evidence>
<dbReference type="InterPro" id="IPR000713">
    <property type="entry name" value="Mur_ligase_N"/>
</dbReference>
<dbReference type="Gene3D" id="3.90.190.20">
    <property type="entry name" value="Mur ligase, C-terminal domain"/>
    <property type="match status" value="1"/>
</dbReference>
<dbReference type="InterPro" id="IPR036565">
    <property type="entry name" value="Mur-like_cat_sf"/>
</dbReference>
<dbReference type="GO" id="GO:0009252">
    <property type="term" value="P:peptidoglycan biosynthetic process"/>
    <property type="evidence" value="ECO:0007669"/>
    <property type="project" value="UniProtKB-UniRule"/>
</dbReference>
<proteinExistence type="inferred from homology"/>
<dbReference type="PANTHER" id="PTHR23135">
    <property type="entry name" value="MUR LIGASE FAMILY MEMBER"/>
    <property type="match status" value="1"/>
</dbReference>
<keyword evidence="7 11" id="KW-0133">Cell shape</keyword>
<keyword evidence="9 11" id="KW-0131">Cell cycle</keyword>
<feature type="binding site" evidence="11">
    <location>
        <begin position="414"/>
        <end position="417"/>
    </location>
    <ligand>
        <name>meso-2,6-diaminopimelate</name>
        <dbReference type="ChEBI" id="CHEBI:57791"/>
    </ligand>
</feature>
<comment type="cofactor">
    <cofactor evidence="11">
        <name>Mg(2+)</name>
        <dbReference type="ChEBI" id="CHEBI:18420"/>
    </cofactor>
</comment>
<dbReference type="EMBL" id="SOKJ01000216">
    <property type="protein sequence ID" value="TET10577.1"/>
    <property type="molecule type" value="Genomic_DNA"/>
</dbReference>
<keyword evidence="11" id="KW-0460">Magnesium</keyword>
<comment type="similarity">
    <text evidence="1 11">Belongs to the MurCDEF family. MurE subfamily.</text>
</comment>
<evidence type="ECO:0000313" key="17">
    <source>
        <dbReference type="Proteomes" id="UP000316360"/>
    </source>
</evidence>
<comment type="function">
    <text evidence="11">Catalyzes the addition of meso-diaminopimelic acid to the nucleotide precursor UDP-N-acetylmuramoyl-L-alanyl-D-glutamate (UMAG) in the biosynthesis of bacterial cell-wall peptidoglycan.</text>
</comment>
<dbReference type="Pfam" id="PF02875">
    <property type="entry name" value="Mur_ligase_C"/>
    <property type="match status" value="1"/>
</dbReference>
<dbReference type="PANTHER" id="PTHR23135:SF4">
    <property type="entry name" value="UDP-N-ACETYLMURAMOYL-L-ALANYL-D-GLUTAMATE--2,6-DIAMINOPIMELATE LIGASE MURE HOMOLOG, CHLOROPLASTIC"/>
    <property type="match status" value="1"/>
</dbReference>
<sequence length="497" mass="55429">MGDRVNLKRLIIGLNVERIESDTNLEVEGFTCDSRKVGPNFLFVAISGFKEDGHQFISQAIEKGARVIVVEKDISTFIPEGTVLIKVPSSRLALARLSTNWYGFPSGEIKVIGITGTNGKTTTVYLIESILKKAGFRVGKISTIDYNLGRDSFLSSLTTPESQDLQKILKAMVEDNLDYVVMEVSSHSLALYRVEGVEFDWAVFTNFSPEHLDFHKDLNKYLEAKVSLFKRLGKEARKRISKRAVVNIDDSAANYIMNNTSCQIITYGVKKEANVQGKALRAASNGVSFMLKTGKRKRIDLSLLGVHNVYNALAAASVAFGEGIPDYLIKEGLEEVRGIPGRLESIENTHGFGIFVDYAHTHDGLEKVLETLREITDHKLVVVFGCGGDRDPQKRPLMGRAALKLADYSIITSDNPRSEDPEEIIAQIEKEMEAEGGKKEKDYLTVIDRKEAIKVALEKMRKGDVLLIAGKGHERTQIFKDKIVEFDDRKVVRDLLK</sequence>
<dbReference type="SUPFAM" id="SSF53244">
    <property type="entry name" value="MurD-like peptide ligases, peptide-binding domain"/>
    <property type="match status" value="1"/>
</dbReference>
<evidence type="ECO:0000256" key="3">
    <source>
        <dbReference type="ARBA" id="ARBA00022598"/>
    </source>
</evidence>
<keyword evidence="6 11" id="KW-0067">ATP-binding</keyword>
<evidence type="ECO:0000256" key="6">
    <source>
        <dbReference type="ARBA" id="ARBA00022840"/>
    </source>
</evidence>
<evidence type="ECO:0000256" key="4">
    <source>
        <dbReference type="ARBA" id="ARBA00022618"/>
    </source>
</evidence>
<feature type="binding site" evidence="11">
    <location>
        <position position="474"/>
    </location>
    <ligand>
        <name>meso-2,6-diaminopimelate</name>
        <dbReference type="ChEBI" id="CHEBI:57791"/>
    </ligand>
</feature>
<dbReference type="InterPro" id="IPR005761">
    <property type="entry name" value="UDP-N-AcMur-Glu-dNH2Pim_ligase"/>
</dbReference>
<comment type="pathway">
    <text evidence="11 12">Cell wall biogenesis; peptidoglycan biosynthesis.</text>
</comment>
<comment type="caution">
    <text evidence="16">The sequence shown here is derived from an EMBL/GenBank/DDBJ whole genome shotgun (WGS) entry which is preliminary data.</text>
</comment>
<feature type="domain" description="Mur ligase C-terminal" evidence="14">
    <location>
        <begin position="341"/>
        <end position="472"/>
    </location>
</feature>
<comment type="PTM">
    <text evidence="11">Carboxylation is probably crucial for Mg(2+) binding and, consequently, for the gamma-phosphate positioning of ATP.</text>
</comment>
<feature type="domain" description="Mur ligase N-terminal catalytic" evidence="13">
    <location>
        <begin position="27"/>
        <end position="100"/>
    </location>
</feature>
<keyword evidence="3 11" id="KW-0436">Ligase</keyword>
<dbReference type="Pfam" id="PF01225">
    <property type="entry name" value="Mur_ligase"/>
    <property type="match status" value="1"/>
</dbReference>
<dbReference type="Proteomes" id="UP000316360">
    <property type="component" value="Unassembled WGS sequence"/>
</dbReference>
<keyword evidence="8 11" id="KW-0573">Peptidoglycan synthesis</keyword>
<evidence type="ECO:0000259" key="14">
    <source>
        <dbReference type="Pfam" id="PF02875"/>
    </source>
</evidence>
<evidence type="ECO:0000256" key="5">
    <source>
        <dbReference type="ARBA" id="ARBA00022741"/>
    </source>
</evidence>
<dbReference type="GO" id="GO:0005524">
    <property type="term" value="F:ATP binding"/>
    <property type="evidence" value="ECO:0007669"/>
    <property type="project" value="UniProtKB-UniRule"/>
</dbReference>
<keyword evidence="2 11" id="KW-0963">Cytoplasm</keyword>
<dbReference type="GO" id="GO:0051301">
    <property type="term" value="P:cell division"/>
    <property type="evidence" value="ECO:0007669"/>
    <property type="project" value="UniProtKB-KW"/>
</dbReference>
<dbReference type="InterPro" id="IPR035911">
    <property type="entry name" value="MurE/MurF_N"/>
</dbReference>
<evidence type="ECO:0000313" key="16">
    <source>
        <dbReference type="EMBL" id="TET10577.1"/>
    </source>
</evidence>
<feature type="domain" description="Mur ligase central" evidence="15">
    <location>
        <begin position="114"/>
        <end position="319"/>
    </location>
</feature>
<dbReference type="UniPathway" id="UPA00219"/>
<comment type="caution">
    <text evidence="11">Lacks conserved residue(s) required for the propagation of feature annotation.</text>
</comment>
<evidence type="ECO:0000259" key="13">
    <source>
        <dbReference type="Pfam" id="PF01225"/>
    </source>
</evidence>
<dbReference type="NCBIfam" id="NF001124">
    <property type="entry name" value="PRK00139.1-2"/>
    <property type="match status" value="1"/>
</dbReference>
<dbReference type="InterPro" id="IPR036615">
    <property type="entry name" value="Mur_ligase_C_dom_sf"/>
</dbReference>
<dbReference type="PROSITE" id="PS01011">
    <property type="entry name" value="FOLYLPOLYGLU_SYNT_1"/>
    <property type="match status" value="1"/>
</dbReference>
<feature type="binding site" evidence="11">
    <location>
        <begin position="158"/>
        <end position="159"/>
    </location>
    <ligand>
        <name>UDP-N-acetyl-alpha-D-muramoyl-L-alanyl-D-glutamate</name>
        <dbReference type="ChEBI" id="CHEBI:83900"/>
    </ligand>
</feature>
<feature type="short sequence motif" description="Meso-diaminopimelate recognition motif" evidence="11">
    <location>
        <begin position="414"/>
        <end position="417"/>
    </location>
</feature>
<feature type="binding site" evidence="11">
    <location>
        <position position="185"/>
    </location>
    <ligand>
        <name>UDP-N-acetyl-alpha-D-muramoyl-L-alanyl-D-glutamate</name>
        <dbReference type="ChEBI" id="CHEBI:83900"/>
    </ligand>
</feature>
<keyword evidence="4 11" id="KW-0132">Cell division</keyword>
<feature type="binding site" evidence="11">
    <location>
        <begin position="116"/>
        <end position="122"/>
    </location>
    <ligand>
        <name>ATP</name>
        <dbReference type="ChEBI" id="CHEBI:30616"/>
    </ligand>
</feature>
<reference evidence="16 17" key="1">
    <citation type="submission" date="2019-03" db="EMBL/GenBank/DDBJ databases">
        <title>Metabolic potential of uncultured bacteria and archaea associated with petroleum seepage in deep-sea sediments.</title>
        <authorList>
            <person name="Dong X."/>
            <person name="Hubert C."/>
        </authorList>
    </citation>
    <scope>NUCLEOTIDE SEQUENCE [LARGE SCALE GENOMIC DNA]</scope>
    <source>
        <strain evidence="16">E44_bin7</strain>
    </source>
</reference>
<evidence type="ECO:0000256" key="12">
    <source>
        <dbReference type="RuleBase" id="RU004135"/>
    </source>
</evidence>
<evidence type="ECO:0000256" key="10">
    <source>
        <dbReference type="ARBA" id="ARBA00023316"/>
    </source>
</evidence>
<dbReference type="GO" id="GO:0000287">
    <property type="term" value="F:magnesium ion binding"/>
    <property type="evidence" value="ECO:0007669"/>
    <property type="project" value="UniProtKB-UniRule"/>
</dbReference>
<feature type="modified residue" description="N6-carboxylysine" evidence="11">
    <location>
        <position position="225"/>
    </location>
</feature>
<organism evidence="16 17">
    <name type="scientific">Aerophobetes bacterium</name>
    <dbReference type="NCBI Taxonomy" id="2030807"/>
    <lineage>
        <taxon>Bacteria</taxon>
        <taxon>Candidatus Aerophobota</taxon>
    </lineage>
</organism>
<dbReference type="HAMAP" id="MF_00208">
    <property type="entry name" value="MurE"/>
    <property type="match status" value="1"/>
</dbReference>
<dbReference type="Gene3D" id="3.40.1390.10">
    <property type="entry name" value="MurE/MurF, N-terminal domain"/>
    <property type="match status" value="1"/>
</dbReference>
<feature type="binding site" evidence="11">
    <location>
        <position position="470"/>
    </location>
    <ligand>
        <name>meso-2,6-diaminopimelate</name>
        <dbReference type="ChEBI" id="CHEBI:57791"/>
    </ligand>
</feature>
<dbReference type="Gene3D" id="3.40.1190.10">
    <property type="entry name" value="Mur-like, catalytic domain"/>
    <property type="match status" value="1"/>
</dbReference>
<evidence type="ECO:0000256" key="9">
    <source>
        <dbReference type="ARBA" id="ARBA00023306"/>
    </source>
</evidence>
<dbReference type="GO" id="GO:0008765">
    <property type="term" value="F:UDP-N-acetylmuramoylalanyl-D-glutamate-2,6-diaminopimelate ligase activity"/>
    <property type="evidence" value="ECO:0007669"/>
    <property type="project" value="UniProtKB-UniRule"/>
</dbReference>
<dbReference type="InterPro" id="IPR004101">
    <property type="entry name" value="Mur_ligase_C"/>
</dbReference>
<dbReference type="GO" id="GO:0071555">
    <property type="term" value="P:cell wall organization"/>
    <property type="evidence" value="ECO:0007669"/>
    <property type="project" value="UniProtKB-KW"/>
</dbReference>
<dbReference type="SUPFAM" id="SSF63418">
    <property type="entry name" value="MurE/MurF N-terminal domain"/>
    <property type="match status" value="1"/>
</dbReference>
<dbReference type="Pfam" id="PF08245">
    <property type="entry name" value="Mur_ligase_M"/>
    <property type="match status" value="1"/>
</dbReference>
<dbReference type="GO" id="GO:0004326">
    <property type="term" value="F:tetrahydrofolylpolyglutamate synthase activity"/>
    <property type="evidence" value="ECO:0007669"/>
    <property type="project" value="InterPro"/>
</dbReference>
<protein>
    <recommendedName>
        <fullName evidence="11">UDP-N-acetylmuramoyl-L-alanyl-D-glutamate--2,6-diaminopimelate ligase</fullName>
        <ecNumber evidence="11">6.3.2.13</ecNumber>
    </recommendedName>
    <alternativeName>
        <fullName evidence="11">Meso-A2pm-adding enzyme</fullName>
    </alternativeName>
    <alternativeName>
        <fullName evidence="11">Meso-diaminopimelate-adding enzyme</fullName>
    </alternativeName>
    <alternativeName>
        <fullName evidence="11">UDP-MurNAc-L-Ala-D-Glu:meso-diaminopimelate ligase</fullName>
    </alternativeName>
    <alternativeName>
        <fullName evidence="11">UDP-MurNAc-tripeptide synthetase</fullName>
    </alternativeName>
    <alternativeName>
        <fullName evidence="11">UDP-N-acetylmuramyl-tripeptide synthetase</fullName>
    </alternativeName>
</protein>
<accession>A0A523RXT0</accession>
<comment type="catalytic activity">
    <reaction evidence="11">
        <text>UDP-N-acetyl-alpha-D-muramoyl-L-alanyl-D-glutamate + meso-2,6-diaminopimelate + ATP = UDP-N-acetyl-alpha-D-muramoyl-L-alanyl-gamma-D-glutamyl-meso-2,6-diaminopimelate + ADP + phosphate + H(+)</text>
        <dbReference type="Rhea" id="RHEA:23676"/>
        <dbReference type="ChEBI" id="CHEBI:15378"/>
        <dbReference type="ChEBI" id="CHEBI:30616"/>
        <dbReference type="ChEBI" id="CHEBI:43474"/>
        <dbReference type="ChEBI" id="CHEBI:57791"/>
        <dbReference type="ChEBI" id="CHEBI:83900"/>
        <dbReference type="ChEBI" id="CHEBI:83905"/>
        <dbReference type="ChEBI" id="CHEBI:456216"/>
        <dbReference type="EC" id="6.3.2.13"/>
    </reaction>
</comment>
<evidence type="ECO:0000256" key="8">
    <source>
        <dbReference type="ARBA" id="ARBA00022984"/>
    </source>
</evidence>
<dbReference type="InterPro" id="IPR018109">
    <property type="entry name" value="Folylpolyglutamate_synth_CS"/>
</dbReference>